<dbReference type="EMBL" id="JAERQM010000001">
    <property type="protein sequence ID" value="MBU8542753.1"/>
    <property type="molecule type" value="Genomic_DNA"/>
</dbReference>
<accession>A0ABS6H4T7</accession>
<feature type="chain" id="PRO_5047173189" evidence="2">
    <location>
        <begin position="25"/>
        <end position="323"/>
    </location>
</feature>
<dbReference type="PANTHER" id="PTHR42928:SF5">
    <property type="entry name" value="BLR1237 PROTEIN"/>
    <property type="match status" value="1"/>
</dbReference>
<gene>
    <name evidence="3" type="ORF">JJQ90_03505</name>
</gene>
<evidence type="ECO:0000256" key="2">
    <source>
        <dbReference type="SAM" id="SignalP"/>
    </source>
</evidence>
<organism evidence="3 4">
    <name type="scientific">Falsiroseomonas oleicola</name>
    <dbReference type="NCBI Taxonomy" id="2801474"/>
    <lineage>
        <taxon>Bacteria</taxon>
        <taxon>Pseudomonadati</taxon>
        <taxon>Pseudomonadota</taxon>
        <taxon>Alphaproteobacteria</taxon>
        <taxon>Acetobacterales</taxon>
        <taxon>Roseomonadaceae</taxon>
        <taxon>Falsiroseomonas</taxon>
    </lineage>
</organism>
<feature type="signal peptide" evidence="2">
    <location>
        <begin position="1"/>
        <end position="24"/>
    </location>
</feature>
<evidence type="ECO:0000313" key="3">
    <source>
        <dbReference type="EMBL" id="MBU8542753.1"/>
    </source>
</evidence>
<proteinExistence type="inferred from homology"/>
<evidence type="ECO:0000313" key="4">
    <source>
        <dbReference type="Proteomes" id="UP000689967"/>
    </source>
</evidence>
<dbReference type="InterPro" id="IPR005064">
    <property type="entry name" value="BUG"/>
</dbReference>
<keyword evidence="4" id="KW-1185">Reference proteome</keyword>
<protein>
    <submittedName>
        <fullName evidence="3">Tripartite tricarboxylate transporter substrate binding protein</fullName>
    </submittedName>
</protein>
<dbReference type="RefSeq" id="WP_216873049.1">
    <property type="nucleotide sequence ID" value="NZ_JAERQM010000001.1"/>
</dbReference>
<keyword evidence="2" id="KW-0732">Signal</keyword>
<dbReference type="PIRSF" id="PIRSF017082">
    <property type="entry name" value="YflP"/>
    <property type="match status" value="1"/>
</dbReference>
<evidence type="ECO:0000256" key="1">
    <source>
        <dbReference type="ARBA" id="ARBA00006987"/>
    </source>
</evidence>
<name>A0ABS6H4T7_9PROT</name>
<dbReference type="Proteomes" id="UP000689967">
    <property type="component" value="Unassembled WGS sequence"/>
</dbReference>
<dbReference type="Pfam" id="PF03401">
    <property type="entry name" value="TctC"/>
    <property type="match status" value="1"/>
</dbReference>
<comment type="similarity">
    <text evidence="1">Belongs to the UPF0065 (bug) family.</text>
</comment>
<comment type="caution">
    <text evidence="3">The sequence shown here is derived from an EMBL/GenBank/DDBJ whole genome shotgun (WGS) entry which is preliminary data.</text>
</comment>
<sequence>MKRRHLLPLLAAPALLPRLARAQAQPWPAGTVRIIVPFAPGSFTDISARLLAQELTGQIGQSVVVENRGGAGGTLGATAAARAAPDGLTLLLTDNSYAISPSLYPSLPYDALADLAQVSRIASSPSILLVRPGLGARDLNALVAMAKARPGALSFGSGGQGSSAHLAMELLANVAGMRLLHVPYRGVAAAIAEVISGRVDMAIASLASGVTHVRAGTLHGLGVSGAQRAAALPMVPTFIEAGQPRYDMMYWWGVAAPKATPEGTINRLNAEIGTALRAPKLVEAFAAAGATPVHSTPAEMTAHMAREVALWREVVQRAGVKLE</sequence>
<reference evidence="3 4" key="1">
    <citation type="submission" date="2021-01" db="EMBL/GenBank/DDBJ databases">
        <title>Roseomonas sp. nov, a bacterium isolated from an oil production mixture in Yumen Oilfield.</title>
        <authorList>
            <person name="Wu D."/>
        </authorList>
    </citation>
    <scope>NUCLEOTIDE SEQUENCE [LARGE SCALE GENOMIC DNA]</scope>
    <source>
        <strain evidence="3 4">ROY-5-3</strain>
    </source>
</reference>
<dbReference type="PANTHER" id="PTHR42928">
    <property type="entry name" value="TRICARBOXYLATE-BINDING PROTEIN"/>
    <property type="match status" value="1"/>
</dbReference>